<organism evidence="2 3">
    <name type="scientific">Limosilactobacillus mucosae</name>
    <name type="common">Lactobacillus mucosae</name>
    <dbReference type="NCBI Taxonomy" id="97478"/>
    <lineage>
        <taxon>Bacteria</taxon>
        <taxon>Bacillati</taxon>
        <taxon>Bacillota</taxon>
        <taxon>Bacilli</taxon>
        <taxon>Lactobacillales</taxon>
        <taxon>Lactobacillaceae</taxon>
        <taxon>Limosilactobacillus</taxon>
    </lineage>
</organism>
<gene>
    <name evidence="2" type="ORF">PO250_06220</name>
</gene>
<evidence type="ECO:0000256" key="1">
    <source>
        <dbReference type="SAM" id="MobiDB-lite"/>
    </source>
</evidence>
<evidence type="ECO:0000313" key="3">
    <source>
        <dbReference type="Proteomes" id="UP001220670"/>
    </source>
</evidence>
<dbReference type="SUPFAM" id="SSF56219">
    <property type="entry name" value="DNase I-like"/>
    <property type="match status" value="1"/>
</dbReference>
<reference evidence="2" key="1">
    <citation type="submission" date="2023-01" db="EMBL/GenBank/DDBJ databases">
        <title>Genome analysis of 13 Lactobacillus isolated from gut of wild boar.</title>
        <authorList>
            <person name="Papp P."/>
            <person name="Libisch B."/>
            <person name="Nagy T."/>
            <person name="Olasz F."/>
        </authorList>
    </citation>
    <scope>NUCLEOTIDE SEQUENCE</scope>
    <source>
        <strain evidence="2">F146</strain>
    </source>
</reference>
<dbReference type="RefSeq" id="WP_272209033.1">
    <property type="nucleotide sequence ID" value="NZ_JAQOMV010000030.1"/>
</dbReference>
<protein>
    <recommendedName>
        <fullName evidence="4">Endonuclease/exonuclease/phosphatase domain-containing protein</fullName>
    </recommendedName>
</protein>
<comment type="caution">
    <text evidence="2">The sequence shown here is derived from an EMBL/GenBank/DDBJ whole genome shotgun (WGS) entry which is preliminary data.</text>
</comment>
<sequence length="908" mass="101620">MQTNLIKLNTYKLERGGLLVDMYDQFNARVGDQGTPLVIQWTQGTTDTPVDLQKNKLHFYAAGQVGKYLEKLDDGTGYKMSADASSVEYDDKDSAGTQANGLTVAKLPKQFFPQEGIFYGYFGLKDDQGNTYTSVNVWFRVLGGVPIMGAAIPYFSTRFDELMEQCQGRIEDALAQLQAEYQAEVKKNEDMSAETRAALSKLADSAGAIQAQIDAGNVVTRADWQETDAKATAAKNQSDENKNRLDTLTTTPSGDGATEIADARVAPSDDLFNGKVSKTAGDSIRYQTQRLEDELNSISEANNMQNILPLKKKDWISGQLLTDSGSVQTVPTDTSTTSYWLVSPFVKLDPSRYYHLTFVKPYRAYFCIYNDKQQLIYSSGGYKNEPYTFIADKNAAYIRVAVNNNGIKMVQDDLPSVQVRLYDEGPFTNNQYFYGTLNNGEYQNSSVRIVSDYIKLDYNAIYNIQSTDQVYIECYDSDKGHLPNNTVNYFTGKKEIYTGYAVRYIRLLVKRLDSKGQDISMFDFSTVSVSLSKTANSYIGRGTISPTWQIGAFNADGSEKLDPARMRSNYIRVTSDTGYKITKPNDGYLVAIMCYDLDHNYLLTYGYTSQENVIEGFDGFIRLYLQKTNGTEFNGDSDGYGSNIQVIEMNSSYTSIERAGLPLTIATNNVGSFGLGVQRGFSSTQHNGITLDQLAQNWLKYTEGIDILGLEEFNSYLDSDHTYSMREKLLKNFAVLKTGLSEEALALKKGRMLSYTVGNLNDKDGWDTEGVRGYIRAVVELNNGQQLSLYVVHFTAGDTAKQARDAQVAKLLNLLKEEKSFIVFGDFNTPASDSMWESFKSYRVVNGTYFGEFPTYIYGDEKSQSIDNIITSQNIIIKDAYVKQIKDDDWVSTDHRMLAADIIVGESY</sequence>
<name>A0AAJ1MAD5_LIMMU</name>
<evidence type="ECO:0000313" key="2">
    <source>
        <dbReference type="EMBL" id="MDC2829901.1"/>
    </source>
</evidence>
<dbReference type="AlphaFoldDB" id="A0AAJ1MAD5"/>
<proteinExistence type="predicted"/>
<dbReference type="EMBL" id="JAQONE010000022">
    <property type="protein sequence ID" value="MDC2829901.1"/>
    <property type="molecule type" value="Genomic_DNA"/>
</dbReference>
<dbReference type="Proteomes" id="UP001220670">
    <property type="component" value="Unassembled WGS sequence"/>
</dbReference>
<feature type="region of interest" description="Disordered" evidence="1">
    <location>
        <begin position="229"/>
        <end position="258"/>
    </location>
</feature>
<evidence type="ECO:0008006" key="4">
    <source>
        <dbReference type="Google" id="ProtNLM"/>
    </source>
</evidence>
<dbReference type="Gene3D" id="3.60.10.10">
    <property type="entry name" value="Endonuclease/exonuclease/phosphatase"/>
    <property type="match status" value="1"/>
</dbReference>
<accession>A0AAJ1MAD5</accession>
<dbReference type="InterPro" id="IPR036691">
    <property type="entry name" value="Endo/exonu/phosph_ase_sf"/>
</dbReference>